<reference evidence="3 4" key="1">
    <citation type="submission" date="2019-06" db="EMBL/GenBank/DDBJ databases">
        <title>Sequencing the genomes of 1000 actinobacteria strains.</title>
        <authorList>
            <person name="Klenk H.-P."/>
        </authorList>
    </citation>
    <scope>NUCLEOTIDE SEQUENCE [LARGE SCALE GENOMIC DNA]</scope>
    <source>
        <strain evidence="3 4">DSM 45043</strain>
    </source>
</reference>
<dbReference type="GO" id="GO:0016491">
    <property type="term" value="F:oxidoreductase activity"/>
    <property type="evidence" value="ECO:0007669"/>
    <property type="project" value="InterPro"/>
</dbReference>
<dbReference type="Proteomes" id="UP000316706">
    <property type="component" value="Unassembled WGS sequence"/>
</dbReference>
<sequence>MEDRNPPQAGSRTNEPTSDENGTGVDRRKFVTGAIAAAGAVAAAGALAGGTAHAAPTAPAFHRSAPARRFAAGRRVAVFGGGMGGLTTAQELAERGFQVTVYERKAWGGKNRSIPVPDTGTGGRKDLPGEHGFRFFPGFYQNLPDTMSRIPLPGGGNVAQNLEAGKEVSAYYNGTKVVLPAAGSIEGTLSPESLLKFLSTGINVLGKVPAWEVGYFLQKMIAFVTSGPKRRYRQWENLSFAQFVNAQKFSKGYNELLVDMFTGTLVAAKADKANAHTMGKMAEAWVYSTLGLGGYKEPDRLLNAPTNESFIDPWMNHLRSLGVTFQIDATLERLNVQDKKIASATVRGANGTAEVQADYYVLAVPIERAVPLLNDDILAVDPGLKSLRELTTDWMNGIQIFLRQPLNLGNGHVAYAAQPWALTSINQAQFWKGTDFSRTYGNGQVKDCLSMCISAWDVPGILYGKPARECTHEEIFNEVKAQLRKAIPWGPIVINDANIHSYFIDPAITGNGTPDVKNDEPLLINLPGSWDKRPEATTAVPNLFLASDYVKADINLATMEGANEAGRKAANGILEASGVNEPPAKLFKMYLPNEFKVFYDEDDRRFDRGEANIFDLWDPVKP</sequence>
<comment type="caution">
    <text evidence="3">The sequence shown here is derived from an EMBL/GenBank/DDBJ whole genome shotgun (WGS) entry which is preliminary data.</text>
</comment>
<dbReference type="EMBL" id="VFPO01000001">
    <property type="protein sequence ID" value="TQM66919.1"/>
    <property type="molecule type" value="Genomic_DNA"/>
</dbReference>
<dbReference type="Gene3D" id="3.50.50.60">
    <property type="entry name" value="FAD/NAD(P)-binding domain"/>
    <property type="match status" value="1"/>
</dbReference>
<dbReference type="PANTHER" id="PTHR42923">
    <property type="entry name" value="PROTOPORPHYRINOGEN OXIDASE"/>
    <property type="match status" value="1"/>
</dbReference>
<dbReference type="Pfam" id="PF01593">
    <property type="entry name" value="Amino_oxidase"/>
    <property type="match status" value="1"/>
</dbReference>
<feature type="region of interest" description="Disordered" evidence="1">
    <location>
        <begin position="1"/>
        <end position="25"/>
    </location>
</feature>
<feature type="compositionally biased region" description="Polar residues" evidence="1">
    <location>
        <begin position="8"/>
        <end position="21"/>
    </location>
</feature>
<keyword evidence="4" id="KW-1185">Reference proteome</keyword>
<dbReference type="InterPro" id="IPR036188">
    <property type="entry name" value="FAD/NAD-bd_sf"/>
</dbReference>
<dbReference type="InterPro" id="IPR006311">
    <property type="entry name" value="TAT_signal"/>
</dbReference>
<evidence type="ECO:0000313" key="3">
    <source>
        <dbReference type="EMBL" id="TQM66919.1"/>
    </source>
</evidence>
<feature type="domain" description="Amine oxidase" evidence="2">
    <location>
        <begin position="83"/>
        <end position="574"/>
    </location>
</feature>
<evidence type="ECO:0000256" key="1">
    <source>
        <dbReference type="SAM" id="MobiDB-lite"/>
    </source>
</evidence>
<proteinExistence type="predicted"/>
<protein>
    <submittedName>
        <fullName evidence="3">Uncharacterized protein with NAD-binding domain and iron-sulfur cluster</fullName>
    </submittedName>
</protein>
<dbReference type="InterPro" id="IPR050464">
    <property type="entry name" value="Zeta_carotene_desat/Oxidored"/>
</dbReference>
<evidence type="ECO:0000259" key="2">
    <source>
        <dbReference type="Pfam" id="PF01593"/>
    </source>
</evidence>
<gene>
    <name evidence="3" type="ORF">FHX41_0516</name>
</gene>
<dbReference type="SUPFAM" id="SSF51905">
    <property type="entry name" value="FAD/NAD(P)-binding domain"/>
    <property type="match status" value="1"/>
</dbReference>
<accession>A0A543I8N2</accession>
<dbReference type="RefSeq" id="WP_221635169.1">
    <property type="nucleotide sequence ID" value="NZ_VFPO01000001.1"/>
</dbReference>
<dbReference type="PANTHER" id="PTHR42923:SF46">
    <property type="entry name" value="AMINE OXIDASE"/>
    <property type="match status" value="1"/>
</dbReference>
<dbReference type="PROSITE" id="PS51318">
    <property type="entry name" value="TAT"/>
    <property type="match status" value="1"/>
</dbReference>
<organism evidence="3 4">
    <name type="scientific">Actinomadura hallensis</name>
    <dbReference type="NCBI Taxonomy" id="337895"/>
    <lineage>
        <taxon>Bacteria</taxon>
        <taxon>Bacillati</taxon>
        <taxon>Actinomycetota</taxon>
        <taxon>Actinomycetes</taxon>
        <taxon>Streptosporangiales</taxon>
        <taxon>Thermomonosporaceae</taxon>
        <taxon>Actinomadura</taxon>
    </lineage>
</organism>
<evidence type="ECO:0000313" key="4">
    <source>
        <dbReference type="Proteomes" id="UP000316706"/>
    </source>
</evidence>
<name>A0A543I8N2_9ACTN</name>
<dbReference type="AlphaFoldDB" id="A0A543I8N2"/>
<dbReference type="InterPro" id="IPR002937">
    <property type="entry name" value="Amino_oxidase"/>
</dbReference>